<evidence type="ECO:0000256" key="2">
    <source>
        <dbReference type="ARBA" id="ARBA00022840"/>
    </source>
</evidence>
<dbReference type="InterPro" id="IPR010624">
    <property type="entry name" value="KaiC_dom"/>
</dbReference>
<dbReference type="PRINTS" id="PR01874">
    <property type="entry name" value="DNAREPAIRADA"/>
</dbReference>
<organism evidence="4 5">
    <name type="scientific">miscellaneous Crenarchaeota group-15 archaeon DG-45</name>
    <dbReference type="NCBI Taxonomy" id="1685127"/>
    <lineage>
        <taxon>Archaea</taxon>
        <taxon>Candidatus Bathyarchaeota</taxon>
        <taxon>MCG-15</taxon>
    </lineage>
</organism>
<keyword evidence="1" id="KW-0547">Nucleotide-binding</keyword>
<evidence type="ECO:0000313" key="4">
    <source>
        <dbReference type="EMBL" id="KON31281.1"/>
    </source>
</evidence>
<evidence type="ECO:0000259" key="3">
    <source>
        <dbReference type="PROSITE" id="PS51146"/>
    </source>
</evidence>
<sequence length="237" mass="25565">MNERTRTGIPGLDELMGGGIPRGHIVLVVGGPGSGKTILCSQFIHSGAVDRGERGLYVTLDEPREEIQAEMASFGWDLGRLEAEGMLTFLDASPSRARAGRGLKPLTAGGLGEDIRRLAKRIEADRVAVDPVAALLFHYPAVAERRNAILQLMESIRSTGATCLLTLELRSPGLERDVQVEEYLSHGVLILQTLRSGSGLVRAVQVEKMRGTGIDLQPRPYVIGPGGIAVYPEETIF</sequence>
<dbReference type="Gene3D" id="3.40.50.300">
    <property type="entry name" value="P-loop containing nucleotide triphosphate hydrolases"/>
    <property type="match status" value="1"/>
</dbReference>
<evidence type="ECO:0000256" key="1">
    <source>
        <dbReference type="ARBA" id="ARBA00022741"/>
    </source>
</evidence>
<dbReference type="AlphaFoldDB" id="A0A0M0BST1"/>
<comment type="caution">
    <text evidence="4">The sequence shown here is derived from an EMBL/GenBank/DDBJ whole genome shotgun (WGS) entry which is preliminary data.</text>
</comment>
<dbReference type="InterPro" id="IPR014774">
    <property type="entry name" value="KaiC-like_dom"/>
</dbReference>
<dbReference type="SUPFAM" id="SSF52540">
    <property type="entry name" value="P-loop containing nucleoside triphosphate hydrolases"/>
    <property type="match status" value="1"/>
</dbReference>
<dbReference type="PANTHER" id="PTHR43637">
    <property type="entry name" value="UPF0273 PROTEIN TM_0370"/>
    <property type="match status" value="1"/>
</dbReference>
<name>A0A0M0BST1_9ARCH</name>
<gene>
    <name evidence="4" type="ORF">AC482_01270</name>
</gene>
<dbReference type="GO" id="GO:0005524">
    <property type="term" value="F:ATP binding"/>
    <property type="evidence" value="ECO:0007669"/>
    <property type="project" value="UniProtKB-KW"/>
</dbReference>
<accession>A0A0M0BST1</accession>
<proteinExistence type="predicted"/>
<protein>
    <recommendedName>
        <fullName evidence="3">KaiC domain-containing protein</fullName>
    </recommendedName>
</protein>
<feature type="domain" description="KaiC" evidence="3">
    <location>
        <begin position="3"/>
        <end position="237"/>
    </location>
</feature>
<dbReference type="EMBL" id="LFWZ01000008">
    <property type="protein sequence ID" value="KON31281.1"/>
    <property type="molecule type" value="Genomic_DNA"/>
</dbReference>
<dbReference type="Proteomes" id="UP000037210">
    <property type="component" value="Unassembled WGS sequence"/>
</dbReference>
<evidence type="ECO:0000313" key="5">
    <source>
        <dbReference type="Proteomes" id="UP000037210"/>
    </source>
</evidence>
<keyword evidence="2" id="KW-0067">ATP-binding</keyword>
<dbReference type="Pfam" id="PF06745">
    <property type="entry name" value="ATPase"/>
    <property type="match status" value="1"/>
</dbReference>
<dbReference type="InterPro" id="IPR027417">
    <property type="entry name" value="P-loop_NTPase"/>
</dbReference>
<reference evidence="4 5" key="1">
    <citation type="submission" date="2015-06" db="EMBL/GenBank/DDBJ databases">
        <title>New insights into the roles of widespread benthic archaea in carbon and nitrogen cycling.</title>
        <authorList>
            <person name="Lazar C.S."/>
            <person name="Baker B.J."/>
            <person name="Seitz K.W."/>
            <person name="Hyde A.S."/>
            <person name="Dick G.J."/>
            <person name="Hinrichs K.-U."/>
            <person name="Teske A.P."/>
        </authorList>
    </citation>
    <scope>NUCLEOTIDE SEQUENCE [LARGE SCALE GENOMIC DNA]</scope>
    <source>
        <strain evidence="4">DG-45</strain>
    </source>
</reference>
<dbReference type="PANTHER" id="PTHR43637:SF1">
    <property type="entry name" value="UPF0273 PROTEIN TM_0370"/>
    <property type="match status" value="1"/>
</dbReference>
<dbReference type="PROSITE" id="PS51146">
    <property type="entry name" value="KAIC"/>
    <property type="match status" value="1"/>
</dbReference>